<gene>
    <name evidence="2" type="ORF">SCLCIDRAFT_764453</name>
</gene>
<feature type="chain" id="PRO_5002163507" description="Secreted protein" evidence="1">
    <location>
        <begin position="30"/>
        <end position="124"/>
    </location>
</feature>
<reference evidence="2 3" key="1">
    <citation type="submission" date="2014-04" db="EMBL/GenBank/DDBJ databases">
        <authorList>
            <consortium name="DOE Joint Genome Institute"/>
            <person name="Kuo A."/>
            <person name="Kohler A."/>
            <person name="Nagy L.G."/>
            <person name="Floudas D."/>
            <person name="Copeland A."/>
            <person name="Barry K.W."/>
            <person name="Cichocki N."/>
            <person name="Veneault-Fourrey C."/>
            <person name="LaButti K."/>
            <person name="Lindquist E.A."/>
            <person name="Lipzen A."/>
            <person name="Lundell T."/>
            <person name="Morin E."/>
            <person name="Murat C."/>
            <person name="Sun H."/>
            <person name="Tunlid A."/>
            <person name="Henrissat B."/>
            <person name="Grigoriev I.V."/>
            <person name="Hibbett D.S."/>
            <person name="Martin F."/>
            <person name="Nordberg H.P."/>
            <person name="Cantor M.N."/>
            <person name="Hua S.X."/>
        </authorList>
    </citation>
    <scope>NUCLEOTIDE SEQUENCE [LARGE SCALE GENOMIC DNA]</scope>
    <source>
        <strain evidence="2 3">Foug A</strain>
    </source>
</reference>
<dbReference type="Proteomes" id="UP000053989">
    <property type="component" value="Unassembled WGS sequence"/>
</dbReference>
<protein>
    <recommendedName>
        <fullName evidence="4">Secreted protein</fullName>
    </recommendedName>
</protein>
<name>A0A0C3DRM3_9AGAM</name>
<dbReference type="HOGENOM" id="CLU_2005268_0_0_1"/>
<evidence type="ECO:0000313" key="2">
    <source>
        <dbReference type="EMBL" id="KIM63305.1"/>
    </source>
</evidence>
<evidence type="ECO:0000313" key="3">
    <source>
        <dbReference type="Proteomes" id="UP000053989"/>
    </source>
</evidence>
<sequence length="124" mass="14453">MYVCIRYDRYYRSQAAVLACWLLICICKASEENARRSSANQHRDRPSITSTVDAEASTQLFVGGWEGVNRNSGHELRRWTNRRAEQSPLENWHECLESDYPTSLATKYVVRPAWLKQYRVSHSV</sequence>
<evidence type="ECO:0008006" key="4">
    <source>
        <dbReference type="Google" id="ProtNLM"/>
    </source>
</evidence>
<reference evidence="3" key="2">
    <citation type="submission" date="2015-01" db="EMBL/GenBank/DDBJ databases">
        <title>Evolutionary Origins and Diversification of the Mycorrhizal Mutualists.</title>
        <authorList>
            <consortium name="DOE Joint Genome Institute"/>
            <consortium name="Mycorrhizal Genomics Consortium"/>
            <person name="Kohler A."/>
            <person name="Kuo A."/>
            <person name="Nagy L.G."/>
            <person name="Floudas D."/>
            <person name="Copeland A."/>
            <person name="Barry K.W."/>
            <person name="Cichocki N."/>
            <person name="Veneault-Fourrey C."/>
            <person name="LaButti K."/>
            <person name="Lindquist E.A."/>
            <person name="Lipzen A."/>
            <person name="Lundell T."/>
            <person name="Morin E."/>
            <person name="Murat C."/>
            <person name="Riley R."/>
            <person name="Ohm R."/>
            <person name="Sun H."/>
            <person name="Tunlid A."/>
            <person name="Henrissat B."/>
            <person name="Grigoriev I.V."/>
            <person name="Hibbett D.S."/>
            <person name="Martin F."/>
        </authorList>
    </citation>
    <scope>NUCLEOTIDE SEQUENCE [LARGE SCALE GENOMIC DNA]</scope>
    <source>
        <strain evidence="3">Foug A</strain>
    </source>
</reference>
<accession>A0A0C3DRM3</accession>
<organism evidence="2 3">
    <name type="scientific">Scleroderma citrinum Foug A</name>
    <dbReference type="NCBI Taxonomy" id="1036808"/>
    <lineage>
        <taxon>Eukaryota</taxon>
        <taxon>Fungi</taxon>
        <taxon>Dikarya</taxon>
        <taxon>Basidiomycota</taxon>
        <taxon>Agaricomycotina</taxon>
        <taxon>Agaricomycetes</taxon>
        <taxon>Agaricomycetidae</taxon>
        <taxon>Boletales</taxon>
        <taxon>Sclerodermatineae</taxon>
        <taxon>Sclerodermataceae</taxon>
        <taxon>Scleroderma</taxon>
    </lineage>
</organism>
<dbReference type="AlphaFoldDB" id="A0A0C3DRM3"/>
<dbReference type="InParanoid" id="A0A0C3DRM3"/>
<feature type="signal peptide" evidence="1">
    <location>
        <begin position="1"/>
        <end position="29"/>
    </location>
</feature>
<keyword evidence="1" id="KW-0732">Signal</keyword>
<dbReference type="EMBL" id="KN822036">
    <property type="protein sequence ID" value="KIM63305.1"/>
    <property type="molecule type" value="Genomic_DNA"/>
</dbReference>
<keyword evidence="3" id="KW-1185">Reference proteome</keyword>
<proteinExistence type="predicted"/>
<evidence type="ECO:0000256" key="1">
    <source>
        <dbReference type="SAM" id="SignalP"/>
    </source>
</evidence>